<dbReference type="InterPro" id="IPR010971">
    <property type="entry name" value="UbiH/COQ6"/>
</dbReference>
<evidence type="ECO:0000313" key="12">
    <source>
        <dbReference type="Proteomes" id="UP001215549"/>
    </source>
</evidence>
<protein>
    <submittedName>
        <fullName evidence="9">2-octaprenyl-6-methoxyphenol hydroxylase</fullName>
    </submittedName>
    <submittedName>
        <fullName evidence="10">UbiH/UbiF family hydroxylase</fullName>
    </submittedName>
</protein>
<feature type="domain" description="FAD-binding" evidence="8">
    <location>
        <begin position="8"/>
        <end position="348"/>
    </location>
</feature>
<dbReference type="PRINTS" id="PR00420">
    <property type="entry name" value="RNGMNOXGNASE"/>
</dbReference>
<dbReference type="PANTHER" id="PTHR43876:SF7">
    <property type="entry name" value="UBIQUINONE BIOSYNTHESIS MONOOXYGENASE COQ6, MITOCHONDRIAL"/>
    <property type="match status" value="1"/>
</dbReference>
<comment type="cofactor">
    <cofactor evidence="1">
        <name>FAD</name>
        <dbReference type="ChEBI" id="CHEBI:57692"/>
    </cofactor>
</comment>
<dbReference type="Gene3D" id="3.50.50.60">
    <property type="entry name" value="FAD/NAD(P)-binding domain"/>
    <property type="match status" value="2"/>
</dbReference>
<dbReference type="EMBL" id="FTOU01000002">
    <property type="protein sequence ID" value="SIS66755.1"/>
    <property type="molecule type" value="Genomic_DNA"/>
</dbReference>
<dbReference type="InterPro" id="IPR051205">
    <property type="entry name" value="UbiH/COQ6_monooxygenase"/>
</dbReference>
<dbReference type="GO" id="GO:0071949">
    <property type="term" value="F:FAD binding"/>
    <property type="evidence" value="ECO:0007669"/>
    <property type="project" value="InterPro"/>
</dbReference>
<dbReference type="Pfam" id="PF01494">
    <property type="entry name" value="FAD_binding_3"/>
    <property type="match status" value="1"/>
</dbReference>
<proteinExistence type="inferred from homology"/>
<organism evidence="9 11">
    <name type="scientific">Paracoccus saliphilus</name>
    <dbReference type="NCBI Taxonomy" id="405559"/>
    <lineage>
        <taxon>Bacteria</taxon>
        <taxon>Pseudomonadati</taxon>
        <taxon>Pseudomonadota</taxon>
        <taxon>Alphaproteobacteria</taxon>
        <taxon>Rhodobacterales</taxon>
        <taxon>Paracoccaceae</taxon>
        <taxon>Paracoccus</taxon>
    </lineage>
</organism>
<evidence type="ECO:0000256" key="2">
    <source>
        <dbReference type="ARBA" id="ARBA00004749"/>
    </source>
</evidence>
<dbReference type="InterPro" id="IPR036188">
    <property type="entry name" value="FAD/NAD-bd_sf"/>
</dbReference>
<keyword evidence="7" id="KW-0503">Monooxygenase</keyword>
<dbReference type="GO" id="GO:0016705">
    <property type="term" value="F:oxidoreductase activity, acting on paired donors, with incorporation or reduction of molecular oxygen"/>
    <property type="evidence" value="ECO:0007669"/>
    <property type="project" value="InterPro"/>
</dbReference>
<evidence type="ECO:0000256" key="3">
    <source>
        <dbReference type="ARBA" id="ARBA00005349"/>
    </source>
</evidence>
<keyword evidence="5" id="KW-0274">FAD</keyword>
<dbReference type="Proteomes" id="UP000186216">
    <property type="component" value="Unassembled WGS sequence"/>
</dbReference>
<reference evidence="9 11" key="1">
    <citation type="submission" date="2017-01" db="EMBL/GenBank/DDBJ databases">
        <authorList>
            <person name="Varghese N."/>
            <person name="Submissions S."/>
        </authorList>
    </citation>
    <scope>NUCLEOTIDE SEQUENCE [LARGE SCALE GENOMIC DNA]</scope>
    <source>
        <strain evidence="9 11">DSM 18447</strain>
    </source>
</reference>
<evidence type="ECO:0000256" key="5">
    <source>
        <dbReference type="ARBA" id="ARBA00022827"/>
    </source>
</evidence>
<dbReference type="GO" id="GO:0006744">
    <property type="term" value="P:ubiquinone biosynthetic process"/>
    <property type="evidence" value="ECO:0007669"/>
    <property type="project" value="InterPro"/>
</dbReference>
<sequence length="405" mass="43366">MSSKIEDIDILVSGGGIAGLIAAAGFGAEGFSTLCVDPTPPVTEEAARGADLRSTAFLAPSVDLLERIGLWDRLAPFATPLQIMRIVDAGGARPEARLTRDFDAAEIGDAPFGWNLPNWLLRREISARLEQLQTVHFLPGIGTADLVPRDEGAMVTLSDGRHLRAKLVIAADGRNSPTRQALGIGVRTFRYGQKALAFAVTHEHPHENVSTEIHRSGGPFTLVPLPDRDGLPSSAVVWMENGREIARLRALPRKDFAEELNARSAGVLGRLSQATALTEWPIISQIADRFSGPRTALIAEAAHVVPPIGAQGLNMSLADLTTLIDLSRNDPGNPASLDRYNQSRRPDAYARLLGIDALNRASQAKMRPLRDLRAAALGGFYGIGPIRRMVMRAGLGLGSARAGDG</sequence>
<evidence type="ECO:0000259" key="8">
    <source>
        <dbReference type="Pfam" id="PF01494"/>
    </source>
</evidence>
<evidence type="ECO:0000256" key="6">
    <source>
        <dbReference type="ARBA" id="ARBA00023002"/>
    </source>
</evidence>
<keyword evidence="4" id="KW-0285">Flavoprotein</keyword>
<dbReference type="InterPro" id="IPR002938">
    <property type="entry name" value="FAD-bd"/>
</dbReference>
<comment type="pathway">
    <text evidence="2">Cofactor biosynthesis; ubiquinone biosynthesis.</text>
</comment>
<dbReference type="Proteomes" id="UP001215549">
    <property type="component" value="Chromosome"/>
</dbReference>
<gene>
    <name evidence="10" type="ORF">JHX88_14090</name>
    <name evidence="9" type="ORF">SAMN05421772_102411</name>
</gene>
<evidence type="ECO:0000256" key="4">
    <source>
        <dbReference type="ARBA" id="ARBA00022630"/>
    </source>
</evidence>
<dbReference type="RefSeq" id="WP_076523669.1">
    <property type="nucleotide sequence ID" value="NZ_CP067140.1"/>
</dbReference>
<dbReference type="EMBL" id="CP067140">
    <property type="protein sequence ID" value="WCR02034.1"/>
    <property type="molecule type" value="Genomic_DNA"/>
</dbReference>
<evidence type="ECO:0000313" key="9">
    <source>
        <dbReference type="EMBL" id="SIS66755.1"/>
    </source>
</evidence>
<dbReference type="PANTHER" id="PTHR43876">
    <property type="entry name" value="UBIQUINONE BIOSYNTHESIS MONOOXYGENASE COQ6, MITOCHONDRIAL"/>
    <property type="match status" value="1"/>
</dbReference>
<dbReference type="NCBIfam" id="TIGR01988">
    <property type="entry name" value="Ubi-OHases"/>
    <property type="match status" value="1"/>
</dbReference>
<keyword evidence="12" id="KW-1185">Reference proteome</keyword>
<comment type="similarity">
    <text evidence="3">Belongs to the UbiH/COQ6 family.</text>
</comment>
<keyword evidence="6" id="KW-0560">Oxidoreductase</keyword>
<evidence type="ECO:0000313" key="11">
    <source>
        <dbReference type="Proteomes" id="UP000186216"/>
    </source>
</evidence>
<reference evidence="10 12" key="2">
    <citation type="submission" date="2021-01" db="EMBL/GenBank/DDBJ databases">
        <title>Biogeographic distribution of Paracoccus.</title>
        <authorList>
            <person name="Hollensteiner J."/>
            <person name="Leineberger J."/>
            <person name="Brinkhoff T."/>
            <person name="Daniel R."/>
        </authorList>
    </citation>
    <scope>NUCLEOTIDE SEQUENCE [LARGE SCALE GENOMIC DNA]</scope>
    <source>
        <strain evidence="10 12">DSM 18447</strain>
    </source>
</reference>
<dbReference type="GO" id="GO:0004497">
    <property type="term" value="F:monooxygenase activity"/>
    <property type="evidence" value="ECO:0007669"/>
    <property type="project" value="UniProtKB-KW"/>
</dbReference>
<dbReference type="AlphaFoldDB" id="A0AA45W2L0"/>
<name>A0AA45W2L0_9RHOB</name>
<dbReference type="SUPFAM" id="SSF51905">
    <property type="entry name" value="FAD/NAD(P)-binding domain"/>
    <property type="match status" value="1"/>
</dbReference>
<evidence type="ECO:0000313" key="10">
    <source>
        <dbReference type="EMBL" id="WCR02034.1"/>
    </source>
</evidence>
<accession>A0AA45W2L0</accession>
<evidence type="ECO:0000256" key="1">
    <source>
        <dbReference type="ARBA" id="ARBA00001974"/>
    </source>
</evidence>
<evidence type="ECO:0000256" key="7">
    <source>
        <dbReference type="ARBA" id="ARBA00023033"/>
    </source>
</evidence>
<dbReference type="NCBIfam" id="NF005691">
    <property type="entry name" value="PRK07494.1"/>
    <property type="match status" value="1"/>
</dbReference>